<dbReference type="InterPro" id="IPR006094">
    <property type="entry name" value="Oxid_FAD_bind_N"/>
</dbReference>
<dbReference type="InterPro" id="IPR016171">
    <property type="entry name" value="Vanillyl_alc_oxidase_C-sub2"/>
</dbReference>
<dbReference type="EMBL" id="CP016172">
    <property type="protein sequence ID" value="ANN77898.1"/>
    <property type="molecule type" value="Genomic_DNA"/>
</dbReference>
<dbReference type="STRING" id="463014.BAU07_13050"/>
<dbReference type="Pfam" id="PF01565">
    <property type="entry name" value="FAD_binding_4"/>
    <property type="match status" value="1"/>
</dbReference>
<comment type="cofactor">
    <cofactor evidence="1">
        <name>FAD</name>
        <dbReference type="ChEBI" id="CHEBI:57692"/>
    </cofactor>
</comment>
<dbReference type="Proteomes" id="UP000091926">
    <property type="component" value="Chromosome"/>
</dbReference>
<evidence type="ECO:0000256" key="4">
    <source>
        <dbReference type="ARBA" id="ARBA00022827"/>
    </source>
</evidence>
<dbReference type="PANTHER" id="PTHR43716:SF2">
    <property type="entry name" value="BLL6224 PROTEIN"/>
    <property type="match status" value="1"/>
</dbReference>
<evidence type="ECO:0000256" key="1">
    <source>
        <dbReference type="ARBA" id="ARBA00001974"/>
    </source>
</evidence>
<dbReference type="Gene3D" id="3.30.465.10">
    <property type="match status" value="1"/>
</dbReference>
<dbReference type="GO" id="GO:0022904">
    <property type="term" value="P:respiratory electron transport chain"/>
    <property type="evidence" value="ECO:0007669"/>
    <property type="project" value="TreeGrafter"/>
</dbReference>
<evidence type="ECO:0000256" key="3">
    <source>
        <dbReference type="ARBA" id="ARBA00022630"/>
    </source>
</evidence>
<dbReference type="InterPro" id="IPR016164">
    <property type="entry name" value="FAD-linked_Oxase-like_C"/>
</dbReference>
<dbReference type="RefSeq" id="WP_066658329.1">
    <property type="nucleotide sequence ID" value="NZ_CBCSCL010000001.1"/>
</dbReference>
<dbReference type="SUPFAM" id="SSF56176">
    <property type="entry name" value="FAD-binding/transporter-associated domain-like"/>
    <property type="match status" value="1"/>
</dbReference>
<dbReference type="InterPro" id="IPR016167">
    <property type="entry name" value="FAD-bd_PCMH_sub1"/>
</dbReference>
<dbReference type="Gene3D" id="3.30.70.2190">
    <property type="match status" value="1"/>
</dbReference>
<keyword evidence="4" id="KW-0274">FAD</keyword>
<protein>
    <submittedName>
        <fullName evidence="6">Hydroxyacid dehydrogenase</fullName>
    </submittedName>
</protein>
<accession>A0A193GE53</accession>
<dbReference type="GO" id="GO:0003824">
    <property type="term" value="F:catalytic activity"/>
    <property type="evidence" value="ECO:0007669"/>
    <property type="project" value="InterPro"/>
</dbReference>
<name>A0A193GE53_9BORD</name>
<dbReference type="PROSITE" id="PS51387">
    <property type="entry name" value="FAD_PCMH"/>
    <property type="match status" value="1"/>
</dbReference>
<evidence type="ECO:0000313" key="6">
    <source>
        <dbReference type="EMBL" id="ANN77898.1"/>
    </source>
</evidence>
<evidence type="ECO:0000313" key="7">
    <source>
        <dbReference type="Proteomes" id="UP000091926"/>
    </source>
</evidence>
<keyword evidence="7" id="KW-1185">Reference proteome</keyword>
<gene>
    <name evidence="6" type="ORF">BAU07_13050</name>
</gene>
<evidence type="ECO:0000259" key="5">
    <source>
        <dbReference type="PROSITE" id="PS51387"/>
    </source>
</evidence>
<reference evidence="6 7" key="1">
    <citation type="submission" date="2016-06" db="EMBL/GenBank/DDBJ databases">
        <title>Complete genome sequences of Bordetella bronchialis and Bordetella flabilis.</title>
        <authorList>
            <person name="LiPuma J.J."/>
            <person name="Spilker T."/>
        </authorList>
    </citation>
    <scope>NUCLEOTIDE SEQUENCE [LARGE SCALE GENOMIC DNA]</scope>
    <source>
        <strain evidence="6 7">AU10664</strain>
    </source>
</reference>
<dbReference type="AlphaFoldDB" id="A0A193GE53"/>
<organism evidence="6 7">
    <name type="scientific">Bordetella flabilis</name>
    <dbReference type="NCBI Taxonomy" id="463014"/>
    <lineage>
        <taxon>Bacteria</taxon>
        <taxon>Pseudomonadati</taxon>
        <taxon>Pseudomonadota</taxon>
        <taxon>Betaproteobacteria</taxon>
        <taxon>Burkholderiales</taxon>
        <taxon>Alcaligenaceae</taxon>
        <taxon>Bordetella</taxon>
    </lineage>
</organism>
<evidence type="ECO:0000256" key="2">
    <source>
        <dbReference type="ARBA" id="ARBA00008000"/>
    </source>
</evidence>
<comment type="similarity">
    <text evidence="2">Belongs to the FAD-binding oxidoreductase/transferase type 4 family.</text>
</comment>
<dbReference type="Gene3D" id="3.30.43.10">
    <property type="entry name" value="Uridine Diphospho-n-acetylenolpyruvylglucosamine Reductase, domain 2"/>
    <property type="match status" value="1"/>
</dbReference>
<dbReference type="Pfam" id="PF02913">
    <property type="entry name" value="FAD-oxidase_C"/>
    <property type="match status" value="1"/>
</dbReference>
<dbReference type="Gene3D" id="3.30.70.2740">
    <property type="match status" value="1"/>
</dbReference>
<dbReference type="PANTHER" id="PTHR43716">
    <property type="entry name" value="D-2-HYDROXYGLUTARATE DEHYDROGENASE, MITOCHONDRIAL"/>
    <property type="match status" value="1"/>
</dbReference>
<proteinExistence type="inferred from homology"/>
<dbReference type="InterPro" id="IPR016169">
    <property type="entry name" value="FAD-bd_PCMH_sub2"/>
</dbReference>
<keyword evidence="3" id="KW-0285">Flavoprotein</keyword>
<dbReference type="Gene3D" id="1.10.45.10">
    <property type="entry name" value="Vanillyl-alcohol Oxidase, Chain A, domain 4"/>
    <property type="match status" value="1"/>
</dbReference>
<dbReference type="FunFam" id="1.10.45.10:FF:000001">
    <property type="entry name" value="D-lactate dehydrogenase mitochondrial"/>
    <property type="match status" value="1"/>
</dbReference>
<dbReference type="InterPro" id="IPR004113">
    <property type="entry name" value="FAD-bd_oxidored_4_C"/>
</dbReference>
<dbReference type="OrthoDB" id="8522822at2"/>
<sequence>MTDHPSLLAALAAVVGDAHVLTAPDDIAPYVADWRGHYPGIARAVVRPANTAQVSEVVRLCAAAGVPLVPQGGNTGLVGGSTPDDSGREVVVSLGRMTALRRVDPLDNSIMLEAGCTVLAAQEAARACGKLFPLSLASEGSATIGGVLSTNAGGEQVLRYGNTRELALGLEVVLADGRVLDALTTLRKDNTGYDLKQLFISAEGTLGIVTAAAFKLYALPRHTVTGWVALSGPQAAVDLLAMLTDAVGERITAFELLGREALDQVLAHPLDGMRDPLGSGYPWAVLFDVSETSARLDPSEAVEEVLAEALERGLASDAALAASGRQAQEFWSLREHVPEAQRLQGPSLKHDISVPIASIPAFIEAADTALRRAMPGIRIVCFGHVGDGNLHYNQSKPAGMDDASFRARAPEIHDIVHGIAAGLHGSISAEHGIGRLKQDAFMRHKAPVALDLMVRVKAAFDPDGVFNPGRVLPPARPLSRS</sequence>
<dbReference type="InterPro" id="IPR036318">
    <property type="entry name" value="FAD-bd_PCMH-like_sf"/>
</dbReference>
<dbReference type="InterPro" id="IPR016166">
    <property type="entry name" value="FAD-bd_PCMH"/>
</dbReference>
<feature type="domain" description="FAD-binding PCMH-type" evidence="5">
    <location>
        <begin position="38"/>
        <end position="219"/>
    </location>
</feature>
<dbReference type="InterPro" id="IPR051264">
    <property type="entry name" value="FAD-oxidored/transferase_4"/>
</dbReference>
<dbReference type="SUPFAM" id="SSF55103">
    <property type="entry name" value="FAD-linked oxidases, C-terminal domain"/>
    <property type="match status" value="1"/>
</dbReference>
<dbReference type="GO" id="GO:0071949">
    <property type="term" value="F:FAD binding"/>
    <property type="evidence" value="ECO:0007669"/>
    <property type="project" value="InterPro"/>
</dbReference>
<dbReference type="KEGG" id="bfz:BAU07_13050"/>